<name>A0A1B6FMI9_9HEMI</name>
<dbReference type="AlphaFoldDB" id="A0A1B6FMI9"/>
<evidence type="ECO:0000256" key="1">
    <source>
        <dbReference type="ARBA" id="ARBA00004236"/>
    </source>
</evidence>
<evidence type="ECO:0000256" key="6">
    <source>
        <dbReference type="ARBA" id="ARBA00023136"/>
    </source>
</evidence>
<comment type="subcellular location">
    <subcellularLocation>
        <location evidence="1">Cell membrane</location>
    </subcellularLocation>
</comment>
<gene>
    <name evidence="10" type="ORF">g.37644</name>
</gene>
<dbReference type="GO" id="GO:0005737">
    <property type="term" value="C:cytoplasm"/>
    <property type="evidence" value="ECO:0007669"/>
    <property type="project" value="TreeGrafter"/>
</dbReference>
<dbReference type="GO" id="GO:0005044">
    <property type="term" value="F:scavenger receptor activity"/>
    <property type="evidence" value="ECO:0007669"/>
    <property type="project" value="TreeGrafter"/>
</dbReference>
<evidence type="ECO:0000256" key="7">
    <source>
        <dbReference type="ARBA" id="ARBA00023180"/>
    </source>
</evidence>
<dbReference type="PANTHER" id="PTHR11923">
    <property type="entry name" value="SCAVENGER RECEPTOR CLASS B TYPE-1 SR-B1"/>
    <property type="match status" value="1"/>
</dbReference>
<organism evidence="10">
    <name type="scientific">Cuerna arida</name>
    <dbReference type="NCBI Taxonomy" id="1464854"/>
    <lineage>
        <taxon>Eukaryota</taxon>
        <taxon>Metazoa</taxon>
        <taxon>Ecdysozoa</taxon>
        <taxon>Arthropoda</taxon>
        <taxon>Hexapoda</taxon>
        <taxon>Insecta</taxon>
        <taxon>Pterygota</taxon>
        <taxon>Neoptera</taxon>
        <taxon>Paraneoptera</taxon>
        <taxon>Hemiptera</taxon>
        <taxon>Auchenorrhyncha</taxon>
        <taxon>Membracoidea</taxon>
        <taxon>Cicadellidae</taxon>
        <taxon>Cicadellinae</taxon>
        <taxon>Proconiini</taxon>
        <taxon>Cuerna</taxon>
    </lineage>
</organism>
<keyword evidence="3" id="KW-1003">Cell membrane</keyword>
<sequence>MNMTSCRFGAPVFVSFPHFLDANPVYLSRVQGLRPNREKHQFYFTVEPTYGIPIDVGARVQLNMLMQPFSHFSMYKNVPKTVFPVLWVDQRVTITERLARELRMALLLPTVGLVTGCSALISGTILLISLVLRARRKRADQDTVKPPGQVGLEQSQYQPSAPTLKS</sequence>
<feature type="transmembrane region" description="Helical" evidence="9">
    <location>
        <begin position="106"/>
        <end position="132"/>
    </location>
</feature>
<dbReference type="InterPro" id="IPR002159">
    <property type="entry name" value="CD36_fam"/>
</dbReference>
<evidence type="ECO:0000256" key="2">
    <source>
        <dbReference type="ARBA" id="ARBA00010532"/>
    </source>
</evidence>
<dbReference type="EMBL" id="GECZ01018388">
    <property type="protein sequence ID" value="JAS51381.1"/>
    <property type="molecule type" value="Transcribed_RNA"/>
</dbReference>
<evidence type="ECO:0000256" key="9">
    <source>
        <dbReference type="SAM" id="Phobius"/>
    </source>
</evidence>
<protein>
    <submittedName>
        <fullName evidence="10">Uncharacterized protein</fullName>
    </submittedName>
</protein>
<evidence type="ECO:0000256" key="8">
    <source>
        <dbReference type="SAM" id="MobiDB-lite"/>
    </source>
</evidence>
<reference evidence="10" key="1">
    <citation type="submission" date="2015-11" db="EMBL/GenBank/DDBJ databases">
        <title>De novo transcriptome assembly of four potential Pierce s Disease insect vectors from Arizona vineyards.</title>
        <authorList>
            <person name="Tassone E.E."/>
        </authorList>
    </citation>
    <scope>NUCLEOTIDE SEQUENCE</scope>
</reference>
<feature type="region of interest" description="Disordered" evidence="8">
    <location>
        <begin position="140"/>
        <end position="166"/>
    </location>
</feature>
<dbReference type="PANTHER" id="PTHR11923:SF93">
    <property type="entry name" value="GH07959P-RELATED"/>
    <property type="match status" value="1"/>
</dbReference>
<accession>A0A1B6FMI9</accession>
<evidence type="ECO:0000256" key="5">
    <source>
        <dbReference type="ARBA" id="ARBA00022989"/>
    </source>
</evidence>
<proteinExistence type="inferred from homology"/>
<keyword evidence="6 9" id="KW-0472">Membrane</keyword>
<keyword evidence="7" id="KW-0325">Glycoprotein</keyword>
<keyword evidence="4 9" id="KW-0812">Transmembrane</keyword>
<keyword evidence="5 9" id="KW-1133">Transmembrane helix</keyword>
<evidence type="ECO:0000313" key="10">
    <source>
        <dbReference type="EMBL" id="JAS51381.1"/>
    </source>
</evidence>
<evidence type="ECO:0000256" key="4">
    <source>
        <dbReference type="ARBA" id="ARBA00022692"/>
    </source>
</evidence>
<feature type="compositionally biased region" description="Polar residues" evidence="8">
    <location>
        <begin position="152"/>
        <end position="166"/>
    </location>
</feature>
<comment type="similarity">
    <text evidence="2">Belongs to the CD36 family.</text>
</comment>
<dbReference type="Pfam" id="PF01130">
    <property type="entry name" value="CD36"/>
    <property type="match status" value="1"/>
</dbReference>
<evidence type="ECO:0000256" key="3">
    <source>
        <dbReference type="ARBA" id="ARBA00022475"/>
    </source>
</evidence>
<dbReference type="GO" id="GO:0005886">
    <property type="term" value="C:plasma membrane"/>
    <property type="evidence" value="ECO:0007669"/>
    <property type="project" value="UniProtKB-SubCell"/>
</dbReference>